<keyword evidence="3" id="KW-0378">Hydrolase</keyword>
<organism evidence="5 6">
    <name type="scientific">Streptomyces scabiei</name>
    <dbReference type="NCBI Taxonomy" id="1930"/>
    <lineage>
        <taxon>Bacteria</taxon>
        <taxon>Bacillati</taxon>
        <taxon>Actinomycetota</taxon>
        <taxon>Actinomycetes</taxon>
        <taxon>Kitasatosporales</taxon>
        <taxon>Streptomycetaceae</taxon>
        <taxon>Streptomyces</taxon>
    </lineage>
</organism>
<evidence type="ECO:0000256" key="4">
    <source>
        <dbReference type="ARBA" id="ARBA00023134"/>
    </source>
</evidence>
<dbReference type="RefSeq" id="WP_013000968.1">
    <property type="nucleotide sequence ID" value="NZ_BCMM01000005.1"/>
</dbReference>
<comment type="similarity">
    <text evidence="1">Belongs to the GPN-loop GTPase family.</text>
</comment>
<evidence type="ECO:0000256" key="2">
    <source>
        <dbReference type="ARBA" id="ARBA00022741"/>
    </source>
</evidence>
<keyword evidence="4" id="KW-0342">GTP-binding</keyword>
<evidence type="ECO:0000313" key="6">
    <source>
        <dbReference type="Proteomes" id="UP000067448"/>
    </source>
</evidence>
<keyword evidence="2" id="KW-0547">Nucleotide-binding</keyword>
<dbReference type="Gene3D" id="3.40.50.300">
    <property type="entry name" value="P-loop containing nucleotide triphosphate hydrolases"/>
    <property type="match status" value="1"/>
</dbReference>
<reference evidence="6" key="1">
    <citation type="submission" date="2015-11" db="EMBL/GenBank/DDBJ databases">
        <authorList>
            <consortium name="Cross-ministerial Strategic Innovation Promotion Program (SIP) consortium"/>
            <person name="Tomihama T."/>
            <person name="Ikenaga M."/>
            <person name="Sakai M."/>
            <person name="Okubo T."/>
            <person name="Ikeda S."/>
        </authorList>
    </citation>
    <scope>NUCLEOTIDE SEQUENCE [LARGE SCALE GENOMIC DNA]</scope>
    <source>
        <strain evidence="6">S58</strain>
    </source>
</reference>
<evidence type="ECO:0000256" key="1">
    <source>
        <dbReference type="ARBA" id="ARBA00005290"/>
    </source>
</evidence>
<dbReference type="PANTHER" id="PTHR42708">
    <property type="entry name" value="ATP/GTP-BINDING PROTEIN-RELATED"/>
    <property type="match status" value="1"/>
</dbReference>
<reference evidence="6" key="3">
    <citation type="submission" date="2016-02" db="EMBL/GenBank/DDBJ databases">
        <title>Draft genome of pathogenic Streptomyces sp. in Japan.</title>
        <authorList>
            <person name="Tomihama T."/>
            <person name="Ikenaga M."/>
            <person name="Sakai M."/>
            <person name="Okubo T."/>
            <person name="Ikeda S."/>
        </authorList>
    </citation>
    <scope>NUCLEOTIDE SEQUENCE [LARGE SCALE GENOMIC DNA]</scope>
    <source>
        <strain evidence="6">S58</strain>
    </source>
</reference>
<dbReference type="GeneID" id="79930785"/>
<dbReference type="Proteomes" id="UP000067448">
    <property type="component" value="Unassembled WGS sequence"/>
</dbReference>
<protein>
    <recommendedName>
        <fullName evidence="7">ATP-binding protein</fullName>
    </recommendedName>
</protein>
<proteinExistence type="inferred from homology"/>
<dbReference type="InterPro" id="IPR027417">
    <property type="entry name" value="P-loop_NTPase"/>
</dbReference>
<comment type="caution">
    <text evidence="5">The sequence shown here is derived from an EMBL/GenBank/DDBJ whole genome shotgun (WGS) entry which is preliminary data.</text>
</comment>
<accession>A0A117ECQ1</accession>
<reference evidence="5 6" key="2">
    <citation type="journal article" date="2016" name="Genome Announc.">
        <title>Draft Genome Sequences of Streptomyces scabiei S58, Streptomyces turgidiscabies T45, and Streptomyces acidiscabies a10, the Pathogens of Potato Common Scab, Isolated in Japan.</title>
        <authorList>
            <person name="Tomihama T."/>
            <person name="Nishi Y."/>
            <person name="Sakai M."/>
            <person name="Ikenaga M."/>
            <person name="Okubo T."/>
            <person name="Ikeda S."/>
        </authorList>
    </citation>
    <scope>NUCLEOTIDE SEQUENCE [LARGE SCALE GENOMIC DNA]</scope>
    <source>
        <strain evidence="5 6">S58</strain>
    </source>
</reference>
<evidence type="ECO:0000256" key="3">
    <source>
        <dbReference type="ARBA" id="ARBA00022801"/>
    </source>
</evidence>
<dbReference type="InterPro" id="IPR052705">
    <property type="entry name" value="Gliding_Motility_GTPase"/>
</dbReference>
<sequence length="208" mass="22276">MDSRGTGSVEGLPGSPAYVDEQVRYLVKFVVAGGLGVGKTTLIRTVSEITARSTEAVMTASSIATDSLTLTPQKSTTTVALDFGRRTIDDEVILYLFGAPGQSRFITPLWPALSQGALGVLVLVDIRRLQDCHPFLDLVERAGLPYTVAVNRFPDTPDIAEADLRGALDLADTTPLVMCNALDRLSCLDALITLARQCLARARLDPVS</sequence>
<name>A0A117ECQ1_STRSC</name>
<dbReference type="AlphaFoldDB" id="A0A117ECQ1"/>
<evidence type="ECO:0008006" key="7">
    <source>
        <dbReference type="Google" id="ProtNLM"/>
    </source>
</evidence>
<dbReference type="Pfam" id="PF03029">
    <property type="entry name" value="ATP_bind_1"/>
    <property type="match status" value="1"/>
</dbReference>
<evidence type="ECO:0000313" key="5">
    <source>
        <dbReference type="EMBL" id="GAQ61298.1"/>
    </source>
</evidence>
<gene>
    <name evidence="5" type="ORF">SsS58_01647</name>
</gene>
<dbReference type="InterPro" id="IPR004130">
    <property type="entry name" value="Gpn"/>
</dbReference>
<dbReference type="GO" id="GO:0005525">
    <property type="term" value="F:GTP binding"/>
    <property type="evidence" value="ECO:0007669"/>
    <property type="project" value="UniProtKB-KW"/>
</dbReference>
<dbReference type="SUPFAM" id="SSF52540">
    <property type="entry name" value="P-loop containing nucleoside triphosphate hydrolases"/>
    <property type="match status" value="1"/>
</dbReference>
<dbReference type="PANTHER" id="PTHR42708:SF1">
    <property type="entry name" value="GLIDING MOTILITY PROTEIN MGLA"/>
    <property type="match status" value="1"/>
</dbReference>
<dbReference type="GO" id="GO:0016787">
    <property type="term" value="F:hydrolase activity"/>
    <property type="evidence" value="ECO:0007669"/>
    <property type="project" value="UniProtKB-KW"/>
</dbReference>
<dbReference type="CDD" id="cd00882">
    <property type="entry name" value="Ras_like_GTPase"/>
    <property type="match status" value="1"/>
</dbReference>
<dbReference type="EMBL" id="BCMM01000005">
    <property type="protein sequence ID" value="GAQ61298.1"/>
    <property type="molecule type" value="Genomic_DNA"/>
</dbReference>